<dbReference type="VEuPathDB" id="MicrosporidiaDB:G9O61_00g021500"/>
<sequence>MFKTFSYYKIPIYETYKKIDLFFIDKKSETDIVFCHGSIISGKTYKRLLDKMAENTGCNVISFNIRGMFNKRGVPSEKSIKKELNDLVEYFKARKNRNYIFFGQSLGCSLAIYLNNLIPGKCILENPFVDYKSTVKKLPIWKWFTFLIVDKWKNNTFGLDSVLFLLSTDDKLVENANGEQLALNCKNGIIRYLHGNTHFNSACNNNYYKFIKDFI</sequence>
<dbReference type="GeneID" id="36321301"/>
<evidence type="ECO:0000313" key="2">
    <source>
        <dbReference type="Proteomes" id="UP000034350"/>
    </source>
</evidence>
<dbReference type="PANTHER" id="PTHR12277">
    <property type="entry name" value="ALPHA/BETA HYDROLASE DOMAIN-CONTAINING PROTEIN"/>
    <property type="match status" value="1"/>
</dbReference>
<dbReference type="OrthoDB" id="2186193at2759"/>
<dbReference type="EMBL" id="JPQZ01000073">
    <property type="protein sequence ID" value="KKO74424.1"/>
    <property type="molecule type" value="Genomic_DNA"/>
</dbReference>
<dbReference type="AlphaFoldDB" id="A0A0F9Z9C3"/>
<dbReference type="RefSeq" id="XP_024330166.1">
    <property type="nucleotide sequence ID" value="XM_024476348.1"/>
</dbReference>
<dbReference type="SUPFAM" id="SSF53474">
    <property type="entry name" value="alpha/beta-Hydrolases"/>
    <property type="match status" value="1"/>
</dbReference>
<dbReference type="VEuPathDB" id="MicrosporidiaDB:NCER_101864"/>
<gene>
    <name evidence="1" type="ORF">AAJ76_730004317</name>
</gene>
<dbReference type="InterPro" id="IPR029058">
    <property type="entry name" value="AB_hydrolase_fold"/>
</dbReference>
<dbReference type="PANTHER" id="PTHR12277:SF81">
    <property type="entry name" value="PROTEIN ABHD13"/>
    <property type="match status" value="1"/>
</dbReference>
<proteinExistence type="predicted"/>
<dbReference type="Proteomes" id="UP000034350">
    <property type="component" value="Unassembled WGS sequence"/>
</dbReference>
<protein>
    <submittedName>
        <fullName evidence="1">Bem1 bud5 suppressor</fullName>
    </submittedName>
</protein>
<name>A0A0F9Z9C3_9MICR</name>
<dbReference type="VEuPathDB" id="MicrosporidiaDB:AAJ76_730004317"/>
<accession>A0A0F9Z9C3</accession>
<comment type="caution">
    <text evidence="1">The sequence shown here is derived from an EMBL/GenBank/DDBJ whole genome shotgun (WGS) entry which is preliminary data.</text>
</comment>
<organism evidence="1 2">
    <name type="scientific">Vairimorpha ceranae</name>
    <dbReference type="NCBI Taxonomy" id="40302"/>
    <lineage>
        <taxon>Eukaryota</taxon>
        <taxon>Fungi</taxon>
        <taxon>Fungi incertae sedis</taxon>
        <taxon>Microsporidia</taxon>
        <taxon>Nosematidae</taxon>
        <taxon>Vairimorpha</taxon>
    </lineage>
</organism>
<evidence type="ECO:0000313" key="1">
    <source>
        <dbReference type="EMBL" id="KKO74424.1"/>
    </source>
</evidence>
<reference evidence="1 2" key="1">
    <citation type="journal article" date="2015" name="Environ. Microbiol.">
        <title>Genome analyses suggest the presence of polyploidy and recent human-driven expansions in eight global populations of the honeybee pathogen Nosema ceranae.</title>
        <authorList>
            <person name="Pelin A."/>
            <person name="Selman M."/>
            <person name="Aris-Brosou S."/>
            <person name="Farinelli L."/>
            <person name="Corradi N."/>
        </authorList>
    </citation>
    <scope>NUCLEOTIDE SEQUENCE [LARGE SCALE GENOMIC DNA]</scope>
    <source>
        <strain evidence="1 2">PA08 1199</strain>
    </source>
</reference>
<dbReference type="Gene3D" id="3.40.50.1820">
    <property type="entry name" value="alpha/beta hydrolase"/>
    <property type="match status" value="1"/>
</dbReference>
<keyword evidence="2" id="KW-1185">Reference proteome</keyword>